<reference evidence="1 2" key="1">
    <citation type="journal article" date="2012" name="Front. Microbiol.">
        <title>Redundancy and modularity in membrane-associated dissimilatory nitrate reduction in Bacillus.</title>
        <authorList>
            <person name="Heylen K."/>
            <person name="Keltjens J."/>
        </authorList>
    </citation>
    <scope>NUCLEOTIDE SEQUENCE [LARGE SCALE GENOMIC DNA]</scope>
    <source>
        <strain evidence="1 2">LMG 9581</strain>
    </source>
</reference>
<proteinExistence type="predicted"/>
<sequence length="148" mass="16796">MLGEYKVKLSTNTGYSWQVAYPWVKVKNSNPVRTVFTAQDVENWKRGELIKFITFTTAGTLSGLKYLSIATKLANSMLSITESVLSFQNIIYYETKKESIAPRVGWAVEVKLVDKGTYFQQITTHYNSTNGVEEVRTDTGAYIAWRFG</sequence>
<comment type="caution">
    <text evidence="1">The sequence shown here is derived from an EMBL/GenBank/DDBJ whole genome shotgun (WGS) entry which is preliminary data.</text>
</comment>
<evidence type="ECO:0000313" key="1">
    <source>
        <dbReference type="EMBL" id="EKN67081.1"/>
    </source>
</evidence>
<dbReference type="AlphaFoldDB" id="K6E1P3"/>
<dbReference type="RefSeq" id="WP_003331402.1">
    <property type="nucleotide sequence ID" value="NZ_AJLR01000058.1"/>
</dbReference>
<accession>K6E1P3</accession>
<name>K6E1P3_SCHAZ</name>
<dbReference type="EMBL" id="AJLR01000058">
    <property type="protein sequence ID" value="EKN67081.1"/>
    <property type="molecule type" value="Genomic_DNA"/>
</dbReference>
<gene>
    <name evidence="1" type="ORF">BAZO_10478</name>
</gene>
<dbReference type="Proteomes" id="UP000006315">
    <property type="component" value="Unassembled WGS sequence"/>
</dbReference>
<keyword evidence="2" id="KW-1185">Reference proteome</keyword>
<dbReference type="PATRIC" id="fig|1131731.3.peg.2188"/>
<evidence type="ECO:0000313" key="2">
    <source>
        <dbReference type="Proteomes" id="UP000006315"/>
    </source>
</evidence>
<protein>
    <submittedName>
        <fullName evidence="1">Uncharacterized protein</fullName>
    </submittedName>
</protein>
<organism evidence="1 2">
    <name type="scientific">Schinkia azotoformans LMG 9581</name>
    <dbReference type="NCBI Taxonomy" id="1131731"/>
    <lineage>
        <taxon>Bacteria</taxon>
        <taxon>Bacillati</taxon>
        <taxon>Bacillota</taxon>
        <taxon>Bacilli</taxon>
        <taxon>Bacillales</taxon>
        <taxon>Bacillaceae</taxon>
        <taxon>Calidifontibacillus/Schinkia group</taxon>
        <taxon>Schinkia</taxon>
    </lineage>
</organism>